<sequence length="544" mass="61554">AWHFLNLMEQVKLSEGQYWPPREFHLGLGSRLVDYCPIPPRDVAKLKQRKSNGPSSIAQESRFVEVTVQGFRWFAIATIQTRRGDAAASCEQHPTRGKQGRAASWTWRLQKACEVLTLSDIEQTLNVTEVHYCSWLEDVAFQRKSAEYLWMLVCSAGFGLTNEIEKMVTFQPKDAGAGNGVPGVAAMVAEALRRGRRWFLAVEAILGIPGGERCPCSLRQKPLPCGLLRYSKSLLRRIVGNLVLMRLVTCFFYLGTFSLPYCWKLGLGALMGCWGIGHDAGLIAVLCSLAYWCLAFSQSHGAGETKQLDPRPASSSFLPSEGQYWPPREFHLGLGSRTLIRTPVQSERRHLESLQRHFSLIPRRGDRPRFQVVRHDRHDSDPPRSVLPDSGSPEGKTEHETHCQGDNVMQRRHANSIQQEENRVGLLYGHGGCKACEVLTLSDLEQTLNVTEVHYCSWLEDVAFQRKSAEYLWMLVCSTGAVHKMRFLSTWLLFLLRQHADQLLGLVVGHTYFFFEELVANRVIPTVRFVKPPKRAFAFSGRQD</sequence>
<organism evidence="2">
    <name type="scientific">Cladocopium goreaui</name>
    <dbReference type="NCBI Taxonomy" id="2562237"/>
    <lineage>
        <taxon>Eukaryota</taxon>
        <taxon>Sar</taxon>
        <taxon>Alveolata</taxon>
        <taxon>Dinophyceae</taxon>
        <taxon>Suessiales</taxon>
        <taxon>Symbiodiniaceae</taxon>
        <taxon>Cladocopium</taxon>
    </lineage>
</organism>
<name>A0A9P1GAU9_9DINO</name>
<dbReference type="EMBL" id="CAMXCT010003293">
    <property type="protein sequence ID" value="CAI4003567.1"/>
    <property type="molecule type" value="Genomic_DNA"/>
</dbReference>
<dbReference type="EMBL" id="CAMXCT020003293">
    <property type="protein sequence ID" value="CAL1156942.1"/>
    <property type="molecule type" value="Genomic_DNA"/>
</dbReference>
<dbReference type="Proteomes" id="UP001152797">
    <property type="component" value="Unassembled WGS sequence"/>
</dbReference>
<gene>
    <name evidence="2" type="ORF">C1SCF055_LOCUS29429</name>
</gene>
<evidence type="ECO:0000256" key="1">
    <source>
        <dbReference type="SAM" id="MobiDB-lite"/>
    </source>
</evidence>
<protein>
    <submittedName>
        <fullName evidence="2">Uncharacterized protein</fullName>
    </submittedName>
</protein>
<dbReference type="EMBL" id="CAMXCT030003293">
    <property type="protein sequence ID" value="CAL4790879.1"/>
    <property type="molecule type" value="Genomic_DNA"/>
</dbReference>
<evidence type="ECO:0000313" key="4">
    <source>
        <dbReference type="Proteomes" id="UP001152797"/>
    </source>
</evidence>
<proteinExistence type="predicted"/>
<reference evidence="2" key="1">
    <citation type="submission" date="2022-10" db="EMBL/GenBank/DDBJ databases">
        <authorList>
            <person name="Chen Y."/>
            <person name="Dougan E. K."/>
            <person name="Chan C."/>
            <person name="Rhodes N."/>
            <person name="Thang M."/>
        </authorList>
    </citation>
    <scope>NUCLEOTIDE SEQUENCE</scope>
</reference>
<evidence type="ECO:0000313" key="3">
    <source>
        <dbReference type="EMBL" id="CAL4790879.1"/>
    </source>
</evidence>
<feature type="non-terminal residue" evidence="2">
    <location>
        <position position="544"/>
    </location>
</feature>
<accession>A0A9P1GAU9</accession>
<comment type="caution">
    <text evidence="2">The sequence shown here is derived from an EMBL/GenBank/DDBJ whole genome shotgun (WGS) entry which is preliminary data.</text>
</comment>
<feature type="region of interest" description="Disordered" evidence="1">
    <location>
        <begin position="373"/>
        <end position="402"/>
    </location>
</feature>
<reference evidence="3 4" key="2">
    <citation type="submission" date="2024-05" db="EMBL/GenBank/DDBJ databases">
        <authorList>
            <person name="Chen Y."/>
            <person name="Shah S."/>
            <person name="Dougan E. K."/>
            <person name="Thang M."/>
            <person name="Chan C."/>
        </authorList>
    </citation>
    <scope>NUCLEOTIDE SEQUENCE [LARGE SCALE GENOMIC DNA]</scope>
</reference>
<feature type="compositionally biased region" description="Basic and acidic residues" evidence="1">
    <location>
        <begin position="373"/>
        <end position="382"/>
    </location>
</feature>
<dbReference type="AlphaFoldDB" id="A0A9P1GAU9"/>
<evidence type="ECO:0000313" key="2">
    <source>
        <dbReference type="EMBL" id="CAI4003567.1"/>
    </source>
</evidence>
<keyword evidence="4" id="KW-1185">Reference proteome</keyword>